<evidence type="ECO:0000256" key="1">
    <source>
        <dbReference type="SAM" id="MobiDB-lite"/>
    </source>
</evidence>
<dbReference type="InterPro" id="IPR011989">
    <property type="entry name" value="ARM-like"/>
</dbReference>
<comment type="caution">
    <text evidence="2">The sequence shown here is derived from an EMBL/GenBank/DDBJ whole genome shotgun (WGS) entry which is preliminary data.</text>
</comment>
<feature type="compositionally biased region" description="Basic and acidic residues" evidence="1">
    <location>
        <begin position="100"/>
        <end position="114"/>
    </location>
</feature>
<accession>A0ABD5Z4J6</accession>
<protein>
    <submittedName>
        <fullName evidence="2">HEAT repeat domain-containing protein</fullName>
    </submittedName>
</protein>
<dbReference type="InterPro" id="IPR016024">
    <property type="entry name" value="ARM-type_fold"/>
</dbReference>
<dbReference type="PANTHER" id="PTHR12697:SF5">
    <property type="entry name" value="DEOXYHYPUSINE HYDROXYLASE"/>
    <property type="match status" value="1"/>
</dbReference>
<reference evidence="2 3" key="1">
    <citation type="journal article" date="2019" name="Int. J. Syst. Evol. Microbiol.">
        <title>The Global Catalogue of Microorganisms (GCM) 10K type strain sequencing project: providing services to taxonomists for standard genome sequencing and annotation.</title>
        <authorList>
            <consortium name="The Broad Institute Genomics Platform"/>
            <consortium name="The Broad Institute Genome Sequencing Center for Infectious Disease"/>
            <person name="Wu L."/>
            <person name="Ma J."/>
        </authorList>
    </citation>
    <scope>NUCLEOTIDE SEQUENCE [LARGE SCALE GENOMIC DNA]</scope>
    <source>
        <strain evidence="2 3">XZGYJ-43</strain>
    </source>
</reference>
<dbReference type="AlphaFoldDB" id="A0ABD5Z4J6"/>
<name>A0ABD5Z4J6_9EURY</name>
<keyword evidence="3" id="KW-1185">Reference proteome</keyword>
<feature type="compositionally biased region" description="Acidic residues" evidence="1">
    <location>
        <begin position="59"/>
        <end position="99"/>
    </location>
</feature>
<sequence length="451" mass="48837">MSDGDEESEPETETEPGVDETETPESASESESTEESTDSGPVEAFDHRLDEAESALDAAETEADLDEVEATLDEIESDLEAADLPEPEAPEGEEEEAEVEDPREQLEGRLSDLRDDLEDQRGPYAEDVAEGIREAASTVEDTRWTEAGAEDVAAAVEAFLDTVETETGVSVSADGADPDALEKAADEVESAGLDADEDAETIQTLLDAITTLEGGLDEAQEWSDLSMRERLRREGFYEPIEGNKHKDYPPEWSALKEWQKRDNAEMVILLLDTMNSEHLERHALDALVHMGNEDALDALAQRANKRDISAIEAIGNVGSEEGVEAVRDYSDSASNPELQKEALKSLGKIGDTDTTEDVAVELAAENEGVRSQAARSLGLVGDTRAIDPLADVLADEDESDNVRASAAWALVQIGTERALREAAEYADHHSFLVQKEAEQAAEALDRDAVPA</sequence>
<proteinExistence type="predicted"/>
<feature type="compositionally biased region" description="Acidic residues" evidence="1">
    <location>
        <begin position="1"/>
        <end position="23"/>
    </location>
</feature>
<dbReference type="InterPro" id="IPR004155">
    <property type="entry name" value="PBS_lyase_HEAT"/>
</dbReference>
<evidence type="ECO:0000313" key="2">
    <source>
        <dbReference type="EMBL" id="MFC7199913.1"/>
    </source>
</evidence>
<dbReference type="SUPFAM" id="SSF48371">
    <property type="entry name" value="ARM repeat"/>
    <property type="match status" value="1"/>
</dbReference>
<gene>
    <name evidence="2" type="ORF">ACFQJ9_10920</name>
</gene>
<dbReference type="PANTHER" id="PTHR12697">
    <property type="entry name" value="PBS LYASE HEAT-LIKE PROTEIN"/>
    <property type="match status" value="1"/>
</dbReference>
<dbReference type="Gene3D" id="1.25.10.10">
    <property type="entry name" value="Leucine-rich Repeat Variant"/>
    <property type="match status" value="1"/>
</dbReference>
<dbReference type="EMBL" id="JBHTAR010000011">
    <property type="protein sequence ID" value="MFC7199913.1"/>
    <property type="molecule type" value="Genomic_DNA"/>
</dbReference>
<dbReference type="Pfam" id="PF13646">
    <property type="entry name" value="HEAT_2"/>
    <property type="match status" value="1"/>
</dbReference>
<dbReference type="SMART" id="SM00567">
    <property type="entry name" value="EZ_HEAT"/>
    <property type="match status" value="4"/>
</dbReference>
<evidence type="ECO:0000313" key="3">
    <source>
        <dbReference type="Proteomes" id="UP001596447"/>
    </source>
</evidence>
<organism evidence="2 3">
    <name type="scientific">Halospeciosus flavus</name>
    <dbReference type="NCBI Taxonomy" id="3032283"/>
    <lineage>
        <taxon>Archaea</taxon>
        <taxon>Methanobacteriati</taxon>
        <taxon>Methanobacteriota</taxon>
        <taxon>Stenosarchaea group</taxon>
        <taxon>Halobacteria</taxon>
        <taxon>Halobacteriales</taxon>
        <taxon>Halobacteriaceae</taxon>
        <taxon>Halospeciosus</taxon>
    </lineage>
</organism>
<feature type="region of interest" description="Disordered" evidence="1">
    <location>
        <begin position="1"/>
        <end position="129"/>
    </location>
</feature>
<dbReference type="Proteomes" id="UP001596447">
    <property type="component" value="Unassembled WGS sequence"/>
</dbReference>
<dbReference type="RefSeq" id="WP_279529835.1">
    <property type="nucleotide sequence ID" value="NZ_CP122312.1"/>
</dbReference>